<feature type="signal peptide" evidence="2">
    <location>
        <begin position="1"/>
        <end position="21"/>
    </location>
</feature>
<dbReference type="PANTHER" id="PTHR42928:SF3">
    <property type="entry name" value="UPF0065 PROTEIN YFLP"/>
    <property type="match status" value="1"/>
</dbReference>
<gene>
    <name evidence="3" type="ORF">CLV72_101920</name>
</gene>
<evidence type="ECO:0000313" key="3">
    <source>
        <dbReference type="EMBL" id="PRY02318.1"/>
    </source>
</evidence>
<dbReference type="PANTHER" id="PTHR42928">
    <property type="entry name" value="TRICARBOXYLATE-BINDING PROTEIN"/>
    <property type="match status" value="1"/>
</dbReference>
<dbReference type="InterPro" id="IPR005064">
    <property type="entry name" value="BUG"/>
</dbReference>
<dbReference type="InterPro" id="IPR042100">
    <property type="entry name" value="Bug_dom1"/>
</dbReference>
<accession>A0A2T0QEH4</accession>
<sequence length="338" mass="34733">MSRARPVLLAALAAPAAAVLALSGCAVGPPDETRTAAEYPDRNLTILAPGSTGGGWDTRARSIGAALTDCGLIDRSVTVRNTPGAGGTIGLAQFSSNTGDPHELMVMDTITMLGGIVGNHSPVSLDDVTPIAGLTVSSSVVVVPADSPYRSLEELNEGFRADPRGTSWVGGSLGGPDHILVGLLAMELGIPVDQLNYVATGGGGEVLNLLVSGTATAAVSTLVEVRPQIEAGELRALAAGGDPATAAEIGVPTLDELGLGHIDVASVGGVMAPAGISEPEREAVIGLMGRMRETPCWQESLRRNDWADEWLPGEEFAALIEEHERNVTELLTELGLAQ</sequence>
<evidence type="ECO:0000256" key="1">
    <source>
        <dbReference type="ARBA" id="ARBA00006987"/>
    </source>
</evidence>
<feature type="chain" id="PRO_5039334033" evidence="2">
    <location>
        <begin position="22"/>
        <end position="338"/>
    </location>
</feature>
<comment type="similarity">
    <text evidence="1">Belongs to the UPF0065 (bug) family.</text>
</comment>
<evidence type="ECO:0000256" key="2">
    <source>
        <dbReference type="SAM" id="SignalP"/>
    </source>
</evidence>
<organism evidence="3 4">
    <name type="scientific">Allonocardiopsis opalescens</name>
    <dbReference type="NCBI Taxonomy" id="1144618"/>
    <lineage>
        <taxon>Bacteria</taxon>
        <taxon>Bacillati</taxon>
        <taxon>Actinomycetota</taxon>
        <taxon>Actinomycetes</taxon>
        <taxon>Streptosporangiales</taxon>
        <taxon>Allonocardiopsis</taxon>
    </lineage>
</organism>
<dbReference type="RefSeq" id="WP_211302690.1">
    <property type="nucleotide sequence ID" value="NZ_PVZC01000001.1"/>
</dbReference>
<proteinExistence type="inferred from homology"/>
<reference evidence="3 4" key="1">
    <citation type="submission" date="2018-03" db="EMBL/GenBank/DDBJ databases">
        <title>Genomic Encyclopedia of Archaeal and Bacterial Type Strains, Phase II (KMG-II): from individual species to whole genera.</title>
        <authorList>
            <person name="Goeker M."/>
        </authorList>
    </citation>
    <scope>NUCLEOTIDE SEQUENCE [LARGE SCALE GENOMIC DNA]</scope>
    <source>
        <strain evidence="3 4">DSM 45601</strain>
    </source>
</reference>
<dbReference type="CDD" id="cd07012">
    <property type="entry name" value="PBP2_Bug_TTT"/>
    <property type="match status" value="1"/>
</dbReference>
<dbReference type="Gene3D" id="3.40.190.10">
    <property type="entry name" value="Periplasmic binding protein-like II"/>
    <property type="match status" value="1"/>
</dbReference>
<protein>
    <submittedName>
        <fullName evidence="3">Putative tricarboxylic transport membrane protein</fullName>
    </submittedName>
</protein>
<dbReference type="SUPFAM" id="SSF53850">
    <property type="entry name" value="Periplasmic binding protein-like II"/>
    <property type="match status" value="1"/>
</dbReference>
<dbReference type="Pfam" id="PF03401">
    <property type="entry name" value="TctC"/>
    <property type="match status" value="1"/>
</dbReference>
<keyword evidence="2" id="KW-0732">Signal</keyword>
<evidence type="ECO:0000313" key="4">
    <source>
        <dbReference type="Proteomes" id="UP000237846"/>
    </source>
</evidence>
<dbReference type="Proteomes" id="UP000237846">
    <property type="component" value="Unassembled WGS sequence"/>
</dbReference>
<dbReference type="AlphaFoldDB" id="A0A2T0QEH4"/>
<dbReference type="PROSITE" id="PS51257">
    <property type="entry name" value="PROKAR_LIPOPROTEIN"/>
    <property type="match status" value="1"/>
</dbReference>
<keyword evidence="4" id="KW-1185">Reference proteome</keyword>
<dbReference type="EMBL" id="PVZC01000001">
    <property type="protein sequence ID" value="PRY02318.1"/>
    <property type="molecule type" value="Genomic_DNA"/>
</dbReference>
<name>A0A2T0QEH4_9ACTN</name>
<dbReference type="Gene3D" id="3.40.190.150">
    <property type="entry name" value="Bordetella uptake gene, domain 1"/>
    <property type="match status" value="1"/>
</dbReference>
<comment type="caution">
    <text evidence="3">The sequence shown here is derived from an EMBL/GenBank/DDBJ whole genome shotgun (WGS) entry which is preliminary data.</text>
</comment>
<dbReference type="PIRSF" id="PIRSF017082">
    <property type="entry name" value="YflP"/>
    <property type="match status" value="1"/>
</dbReference>